<sequence>MQLYVRNPNQLTHSKIDSFENDNKHTDDDTKINDIIKTPLCKLDDKIKKKMRQASNTITHPNQ</sequence>
<accession>A0A3G4ZZ89</accession>
<dbReference type="EMBL" id="MK072213">
    <property type="protein sequence ID" value="AYV80202.1"/>
    <property type="molecule type" value="Genomic_DNA"/>
</dbReference>
<name>A0A3G4ZZ89_9VIRU</name>
<reference evidence="1" key="1">
    <citation type="submission" date="2018-10" db="EMBL/GenBank/DDBJ databases">
        <title>Hidden diversity of soil giant viruses.</title>
        <authorList>
            <person name="Schulz F."/>
            <person name="Alteio L."/>
            <person name="Goudeau D."/>
            <person name="Ryan E.M."/>
            <person name="Malmstrom R.R."/>
            <person name="Blanchard J."/>
            <person name="Woyke T."/>
        </authorList>
    </citation>
    <scope>NUCLEOTIDE SEQUENCE</scope>
    <source>
        <strain evidence="1">GAV1</strain>
    </source>
</reference>
<proteinExistence type="predicted"/>
<evidence type="ECO:0000313" key="1">
    <source>
        <dbReference type="EMBL" id="AYV80202.1"/>
    </source>
</evidence>
<gene>
    <name evidence="1" type="ORF">Gaeavirus15_12</name>
</gene>
<protein>
    <submittedName>
        <fullName evidence="1">Uncharacterized protein</fullName>
    </submittedName>
</protein>
<organism evidence="1">
    <name type="scientific">Gaeavirus sp</name>
    <dbReference type="NCBI Taxonomy" id="2487767"/>
    <lineage>
        <taxon>Viruses</taxon>
        <taxon>Varidnaviria</taxon>
        <taxon>Bamfordvirae</taxon>
        <taxon>Nucleocytoviricota</taxon>
        <taxon>Megaviricetes</taxon>
        <taxon>Imitervirales</taxon>
        <taxon>Mimiviridae</taxon>
        <taxon>Klosneuvirinae</taxon>
    </lineage>
</organism>